<keyword evidence="2" id="KW-1185">Reference proteome</keyword>
<accession>A0A7R5KL81</accession>
<dbReference type="GeneID" id="120324256"/>
<name>A0A7R5KL81_9PASS</name>
<dbReference type="InParanoid" id="A0A7R5KL81"/>
<protein>
    <submittedName>
        <fullName evidence="3">Translation initiation factor IF-2-like</fullName>
    </submittedName>
</protein>
<evidence type="ECO:0000313" key="2">
    <source>
        <dbReference type="Proteomes" id="UP000504627"/>
    </source>
</evidence>
<organism evidence="2 3">
    <name type="scientific">Pipra filicauda</name>
    <name type="common">Wire-tailed manakin</name>
    <dbReference type="NCBI Taxonomy" id="649802"/>
    <lineage>
        <taxon>Eukaryota</taxon>
        <taxon>Metazoa</taxon>
        <taxon>Chordata</taxon>
        <taxon>Craniata</taxon>
        <taxon>Vertebrata</taxon>
        <taxon>Euteleostomi</taxon>
        <taxon>Archelosauria</taxon>
        <taxon>Archosauria</taxon>
        <taxon>Dinosauria</taxon>
        <taxon>Saurischia</taxon>
        <taxon>Theropoda</taxon>
        <taxon>Coelurosauria</taxon>
        <taxon>Aves</taxon>
        <taxon>Neognathae</taxon>
        <taxon>Neoaves</taxon>
        <taxon>Telluraves</taxon>
        <taxon>Australaves</taxon>
        <taxon>Passeriformes</taxon>
        <taxon>Pipridae</taxon>
        <taxon>Pipra</taxon>
    </lineage>
</organism>
<sequence>MRSSGQRACRPAYRGLRLLPGPQSAWDTRALAPTYRGALGPKACGGSFSPLRGAPDPLPANGAVAPHRLPAEGAQRLPDPDPAYRRVHTQGATELGLPPQHQVPGSRARHWGSWPKALSWAPRAGRAHAQPHACERPGDPAGHPPDYRGSLQPPAEQGGRTKPHLGGRPPEARHSQQRPRGLRPPGTGPPAPRTGGGPRWHVASRTGSPAARVAVPAPPLTGFAPSSGTRGKPLSTLRPFWPVRSPGASLRLSSPARRRGWLPTGWRTEPLFPSWEVQATLPTSLRGLQEGPARSLTHTDKTSTQRGNVPEEGASSVRRAVGSRPCRRAGRESLGLAPGLRTGQKGLSALRGKGHGL</sequence>
<dbReference type="Proteomes" id="UP000504627">
    <property type="component" value="Unplaced"/>
</dbReference>
<dbReference type="AlphaFoldDB" id="A0A7R5KL81"/>
<reference evidence="3" key="1">
    <citation type="submission" date="2025-08" db="UniProtKB">
        <authorList>
            <consortium name="RefSeq"/>
        </authorList>
    </citation>
    <scope>IDENTIFICATION</scope>
    <source>
        <tissue evidence="3">Muscle</tissue>
    </source>
</reference>
<feature type="region of interest" description="Disordered" evidence="1">
    <location>
        <begin position="286"/>
        <end position="357"/>
    </location>
</feature>
<proteinExistence type="predicted"/>
<gene>
    <name evidence="3" type="primary">LOC120324256</name>
</gene>
<evidence type="ECO:0000256" key="1">
    <source>
        <dbReference type="SAM" id="MobiDB-lite"/>
    </source>
</evidence>
<feature type="region of interest" description="Disordered" evidence="1">
    <location>
        <begin position="122"/>
        <end position="251"/>
    </location>
</feature>
<evidence type="ECO:0000313" key="3">
    <source>
        <dbReference type="RefSeq" id="XP_039242186.1"/>
    </source>
</evidence>
<dbReference type="RefSeq" id="XP_039242186.1">
    <property type="nucleotide sequence ID" value="XM_039386252.1"/>
</dbReference>